<protein>
    <submittedName>
        <fullName evidence="1">Uncharacterized protein</fullName>
    </submittedName>
</protein>
<dbReference type="AlphaFoldDB" id="A0AB34K5D9"/>
<comment type="caution">
    <text evidence="1">The sequence shown here is derived from an EMBL/GenBank/DDBJ whole genome shotgun (WGS) entry which is preliminary data.</text>
</comment>
<evidence type="ECO:0000313" key="1">
    <source>
        <dbReference type="EMBL" id="KAL1527604.1"/>
    </source>
</evidence>
<sequence length="107" mass="11332">MAADALYAGYHGWRCPALRLQRLKMPCASTATAGATLDASGDCPLVGLCDPFRCQLLLGVVQRDFGGLGGGLLLLLGRRAAATAAHPPRVRWMHNATATAAHRTTYK</sequence>
<dbReference type="EMBL" id="JBGBPQ010000002">
    <property type="protein sequence ID" value="KAL1527604.1"/>
    <property type="molecule type" value="Genomic_DNA"/>
</dbReference>
<evidence type="ECO:0000313" key="2">
    <source>
        <dbReference type="Proteomes" id="UP001515480"/>
    </source>
</evidence>
<dbReference type="Proteomes" id="UP001515480">
    <property type="component" value="Unassembled WGS sequence"/>
</dbReference>
<organism evidence="1 2">
    <name type="scientific">Prymnesium parvum</name>
    <name type="common">Toxic golden alga</name>
    <dbReference type="NCBI Taxonomy" id="97485"/>
    <lineage>
        <taxon>Eukaryota</taxon>
        <taxon>Haptista</taxon>
        <taxon>Haptophyta</taxon>
        <taxon>Prymnesiophyceae</taxon>
        <taxon>Prymnesiales</taxon>
        <taxon>Prymnesiaceae</taxon>
        <taxon>Prymnesium</taxon>
    </lineage>
</organism>
<keyword evidence="2" id="KW-1185">Reference proteome</keyword>
<reference evidence="1 2" key="1">
    <citation type="journal article" date="2024" name="Science">
        <title>Giant polyketide synthase enzymes in the biosynthesis of giant marine polyether toxins.</title>
        <authorList>
            <person name="Fallon T.R."/>
            <person name="Shende V.V."/>
            <person name="Wierzbicki I.H."/>
            <person name="Pendleton A.L."/>
            <person name="Watervoot N.F."/>
            <person name="Auber R.P."/>
            <person name="Gonzalez D.J."/>
            <person name="Wisecaver J.H."/>
            <person name="Moore B.S."/>
        </authorList>
    </citation>
    <scope>NUCLEOTIDE SEQUENCE [LARGE SCALE GENOMIC DNA]</scope>
    <source>
        <strain evidence="1 2">12B1</strain>
    </source>
</reference>
<accession>A0AB34K5D9</accession>
<proteinExistence type="predicted"/>
<gene>
    <name evidence="1" type="ORF">AB1Y20_008990</name>
</gene>
<name>A0AB34K5D9_PRYPA</name>